<dbReference type="PANTHER" id="PTHR40459">
    <property type="entry name" value="CONSERVED HYPOTHETICAL ALANINE AND LEUCINE RICH PROTEIN"/>
    <property type="match status" value="1"/>
</dbReference>
<keyword evidence="5" id="KW-1185">Reference proteome</keyword>
<evidence type="ECO:0000313" key="4">
    <source>
        <dbReference type="EMBL" id="MFC4835941.1"/>
    </source>
</evidence>
<dbReference type="Gene3D" id="1.10.1040.20">
    <property type="entry name" value="ProC-like, C-terminal domain"/>
    <property type="match status" value="1"/>
</dbReference>
<proteinExistence type="predicted"/>
<dbReference type="InterPro" id="IPR019665">
    <property type="entry name" value="OxRdtase/DH_put_Rossmann_dom"/>
</dbReference>
<name>A0ABV9RRM1_9PSEU</name>
<evidence type="ECO:0000256" key="1">
    <source>
        <dbReference type="SAM" id="MobiDB-lite"/>
    </source>
</evidence>
<dbReference type="InterPro" id="IPR018931">
    <property type="entry name" value="DUF2520"/>
</dbReference>
<reference evidence="5" key="1">
    <citation type="journal article" date="2019" name="Int. J. Syst. Evol. Microbiol.">
        <title>The Global Catalogue of Microorganisms (GCM) 10K type strain sequencing project: providing services to taxonomists for standard genome sequencing and annotation.</title>
        <authorList>
            <consortium name="The Broad Institute Genomics Platform"/>
            <consortium name="The Broad Institute Genome Sequencing Center for Infectious Disease"/>
            <person name="Wu L."/>
            <person name="Ma J."/>
        </authorList>
    </citation>
    <scope>NUCLEOTIDE SEQUENCE [LARGE SCALE GENOMIC DNA]</scope>
    <source>
        <strain evidence="5">CCUG 50347</strain>
    </source>
</reference>
<dbReference type="RefSeq" id="WP_274189957.1">
    <property type="nucleotide sequence ID" value="NZ_BAABHN010000052.1"/>
</dbReference>
<sequence>MSTDADGGAGRWEQGSPDPSRGATPTPREGSRLAVGVVSAGRVGAVLGAALANAGHQVVAASAVSRASRVRAEELLPGAEILPPDEVVRRADLALLAVPDDVLPGLVRGLAASDCLRPGQIVVHTCGAAGVGVLAPAAEHEVLPIALHPAMTITGRAEDVARLTGACVGVTAPEGPGEDAEAAWLVGEALVVEMGAEPVRIPEAVRPLYHAALAHGANHLVTLVREAADLLSGAGIEPAERVLAPLLSAALDNALRHGDRALTGPVVRGDAGTIATHVRHLQERAPDAVPLYRALARRTAERARAGGLLDATAAQDVVDALAERPRS</sequence>
<evidence type="ECO:0000259" key="2">
    <source>
        <dbReference type="Pfam" id="PF10727"/>
    </source>
</evidence>
<dbReference type="Gene3D" id="3.40.50.720">
    <property type="entry name" value="NAD(P)-binding Rossmann-like Domain"/>
    <property type="match status" value="1"/>
</dbReference>
<gene>
    <name evidence="4" type="ORF">ACFPEL_26285</name>
</gene>
<dbReference type="InterPro" id="IPR037108">
    <property type="entry name" value="TM1727-like_C_sf"/>
</dbReference>
<organism evidence="4 5">
    <name type="scientific">Actinomycetospora chibensis</name>
    <dbReference type="NCBI Taxonomy" id="663606"/>
    <lineage>
        <taxon>Bacteria</taxon>
        <taxon>Bacillati</taxon>
        <taxon>Actinomycetota</taxon>
        <taxon>Actinomycetes</taxon>
        <taxon>Pseudonocardiales</taxon>
        <taxon>Pseudonocardiaceae</taxon>
        <taxon>Actinomycetospora</taxon>
    </lineage>
</organism>
<dbReference type="Pfam" id="PF10728">
    <property type="entry name" value="DUF2520"/>
    <property type="match status" value="1"/>
</dbReference>
<evidence type="ECO:0000313" key="5">
    <source>
        <dbReference type="Proteomes" id="UP001595909"/>
    </source>
</evidence>
<dbReference type="Proteomes" id="UP001595909">
    <property type="component" value="Unassembled WGS sequence"/>
</dbReference>
<dbReference type="Pfam" id="PF10727">
    <property type="entry name" value="Rossmann-like"/>
    <property type="match status" value="1"/>
</dbReference>
<feature type="domain" description="DUF2520" evidence="3">
    <location>
        <begin position="180"/>
        <end position="299"/>
    </location>
</feature>
<protein>
    <submittedName>
        <fullName evidence="4">Rossmann-like and DUF2520 domain-containing protein</fullName>
    </submittedName>
</protein>
<evidence type="ECO:0000259" key="3">
    <source>
        <dbReference type="Pfam" id="PF10728"/>
    </source>
</evidence>
<dbReference type="SUPFAM" id="SSF51735">
    <property type="entry name" value="NAD(P)-binding Rossmann-fold domains"/>
    <property type="match status" value="1"/>
</dbReference>
<dbReference type="InterPro" id="IPR008927">
    <property type="entry name" value="6-PGluconate_DH-like_C_sf"/>
</dbReference>
<dbReference type="SUPFAM" id="SSF48179">
    <property type="entry name" value="6-phosphogluconate dehydrogenase C-terminal domain-like"/>
    <property type="match status" value="1"/>
</dbReference>
<feature type="region of interest" description="Disordered" evidence="1">
    <location>
        <begin position="1"/>
        <end position="30"/>
    </location>
</feature>
<dbReference type="EMBL" id="JBHSIM010000052">
    <property type="protein sequence ID" value="MFC4835941.1"/>
    <property type="molecule type" value="Genomic_DNA"/>
</dbReference>
<dbReference type="PANTHER" id="PTHR40459:SF1">
    <property type="entry name" value="CONSERVED HYPOTHETICAL ALANINE AND LEUCINE RICH PROTEIN"/>
    <property type="match status" value="1"/>
</dbReference>
<comment type="caution">
    <text evidence="4">The sequence shown here is derived from an EMBL/GenBank/DDBJ whole genome shotgun (WGS) entry which is preliminary data.</text>
</comment>
<dbReference type="InterPro" id="IPR036291">
    <property type="entry name" value="NAD(P)-bd_dom_sf"/>
</dbReference>
<feature type="domain" description="Putative oxidoreductase/dehydrogenase Rossmann-like" evidence="2">
    <location>
        <begin position="30"/>
        <end position="149"/>
    </location>
</feature>
<accession>A0ABV9RRM1</accession>